<evidence type="ECO:0000256" key="2">
    <source>
        <dbReference type="SAM" id="MobiDB-lite"/>
    </source>
</evidence>
<feature type="coiled-coil region" evidence="1">
    <location>
        <begin position="248"/>
        <end position="282"/>
    </location>
</feature>
<dbReference type="PANTHER" id="PTHR33476">
    <property type="entry name" value="EMB|CAB62613.1"/>
    <property type="match status" value="1"/>
</dbReference>
<gene>
    <name evidence="3" type="ORF">DH2020_032362</name>
</gene>
<evidence type="ECO:0000256" key="1">
    <source>
        <dbReference type="SAM" id="Coils"/>
    </source>
</evidence>
<organism evidence="3 4">
    <name type="scientific">Rehmannia glutinosa</name>
    <name type="common">Chinese foxglove</name>
    <dbReference type="NCBI Taxonomy" id="99300"/>
    <lineage>
        <taxon>Eukaryota</taxon>
        <taxon>Viridiplantae</taxon>
        <taxon>Streptophyta</taxon>
        <taxon>Embryophyta</taxon>
        <taxon>Tracheophyta</taxon>
        <taxon>Spermatophyta</taxon>
        <taxon>Magnoliopsida</taxon>
        <taxon>eudicotyledons</taxon>
        <taxon>Gunneridae</taxon>
        <taxon>Pentapetalae</taxon>
        <taxon>asterids</taxon>
        <taxon>lamiids</taxon>
        <taxon>Lamiales</taxon>
        <taxon>Orobanchaceae</taxon>
        <taxon>Rehmannieae</taxon>
        <taxon>Rehmannia</taxon>
    </lineage>
</organism>
<feature type="coiled-coil region" evidence="1">
    <location>
        <begin position="419"/>
        <end position="446"/>
    </location>
</feature>
<sequence length="504" mass="55963">MDLWVVAAAAGAGYIAKNLQNLSVDKKDSYSYNVQSGSRNFLQQLRDKTCPLRRLARKGAQDDADFDFSEVNPLLSNRNQEAGIASTSGDVLEENSLDCEDGKNRKFSRGNRNKFTGNRKCCVHSVRPLSSLEHEKMEDNTSLYPSVSRVGPVLVTDASRIMSKSVSYSCFSELESCRDEARRENGVGLKVNNTMLRSSSMEQFGSVEGLRKMEKCSEDLELSGSSSPGPETMLLFITGMTVGILSANAAWKIEVDKLNKQLNQAENLVQDLHEELDMKEMLMVKGLTDNTPLSIEEPIASPSGVEVNKLNKFDSLNENIDKYTENFELLSKIEAELQAELEMLENNMKASAPERVSNAVELCPDFEPDIVQGELNSTLVNGASESGNETPDTTTDCSKPSNYAVSPWELSFRLHELIESRLQTRIKELETALANSENSNQVLSSQSIVSERKFSSAKTESSSIFMSDEDYASEDEGTDELDMFLIQQIVERRKSGSSFNLEID</sequence>
<feature type="region of interest" description="Disordered" evidence="2">
    <location>
        <begin position="380"/>
        <end position="400"/>
    </location>
</feature>
<evidence type="ECO:0000313" key="4">
    <source>
        <dbReference type="Proteomes" id="UP001318860"/>
    </source>
</evidence>
<evidence type="ECO:0000313" key="3">
    <source>
        <dbReference type="EMBL" id="KAK6133901.1"/>
    </source>
</evidence>
<proteinExistence type="predicted"/>
<accession>A0ABR0VIC2</accession>
<dbReference type="PANTHER" id="PTHR33476:SF7">
    <property type="entry name" value="EMB|CAB62613.1"/>
    <property type="match status" value="1"/>
</dbReference>
<keyword evidence="4" id="KW-1185">Reference proteome</keyword>
<comment type="caution">
    <text evidence="3">The sequence shown here is derived from an EMBL/GenBank/DDBJ whole genome shotgun (WGS) entry which is preliminary data.</text>
</comment>
<keyword evidence="1" id="KW-0175">Coiled coil</keyword>
<reference evidence="3 4" key="1">
    <citation type="journal article" date="2021" name="Comput. Struct. Biotechnol. J.">
        <title>De novo genome assembly of the potent medicinal plant Rehmannia glutinosa using nanopore technology.</title>
        <authorList>
            <person name="Ma L."/>
            <person name="Dong C."/>
            <person name="Song C."/>
            <person name="Wang X."/>
            <person name="Zheng X."/>
            <person name="Niu Y."/>
            <person name="Chen S."/>
            <person name="Feng W."/>
        </authorList>
    </citation>
    <scope>NUCLEOTIDE SEQUENCE [LARGE SCALE GENOMIC DNA]</scope>
    <source>
        <strain evidence="3">DH-2019</strain>
    </source>
</reference>
<protein>
    <submittedName>
        <fullName evidence="3">Uncharacterized protein</fullName>
    </submittedName>
</protein>
<name>A0ABR0VIC2_REHGL</name>
<dbReference type="InterPro" id="IPR040348">
    <property type="entry name" value="POLAR-like"/>
</dbReference>
<dbReference type="Proteomes" id="UP001318860">
    <property type="component" value="Unassembled WGS sequence"/>
</dbReference>
<feature type="coiled-coil region" evidence="1">
    <location>
        <begin position="320"/>
        <end position="347"/>
    </location>
</feature>
<dbReference type="EMBL" id="JABTTQ020001200">
    <property type="protein sequence ID" value="KAK6133901.1"/>
    <property type="molecule type" value="Genomic_DNA"/>
</dbReference>